<evidence type="ECO:0000313" key="3">
    <source>
        <dbReference type="EMBL" id="KAL2100078.1"/>
    </source>
</evidence>
<keyword evidence="4" id="KW-1185">Reference proteome</keyword>
<dbReference type="InterPro" id="IPR034113">
    <property type="entry name" value="SCP_GAPR1-like"/>
</dbReference>
<evidence type="ECO:0000256" key="1">
    <source>
        <dbReference type="SAM" id="MobiDB-lite"/>
    </source>
</evidence>
<feature type="region of interest" description="Disordered" evidence="1">
    <location>
        <begin position="281"/>
        <end position="327"/>
    </location>
</feature>
<dbReference type="Pfam" id="PF00188">
    <property type="entry name" value="CAP"/>
    <property type="match status" value="4"/>
</dbReference>
<feature type="region of interest" description="Disordered" evidence="1">
    <location>
        <begin position="109"/>
        <end position="138"/>
    </location>
</feature>
<dbReference type="SMART" id="SM00198">
    <property type="entry name" value="SCP"/>
    <property type="match status" value="4"/>
</dbReference>
<dbReference type="InterPro" id="IPR001283">
    <property type="entry name" value="CRISP-related"/>
</dbReference>
<sequence length="659" mass="71286">MQHSQADYGENLFYAWSSGPKKLDGKEAVENWYSEIKDYSFRRPGFQSGTGHFTQVVWKGSEELGVGLATDGNTVIVVGQYLPAGNISNPGYFEKNVLPAGSAVKVQADAGAGSGGSGKKVSPSGEKPRGDQSSSSLDGSFEREFLEAHNSYRQLHGASSLTMSRDLCRSAQKWADHLLASKKMQHSQADHGENLFYAWSSAPKQLHGKTAVENWYSEIKDYNFRKPGFQSSTGHFTQVVWKGSKELGVGLATDGNTVIVVGQYLPAGNISNPGYFEKNVLPAGSPVETHADTGDGSGRNTDRRSPSKQTQGDKNSSPGKKVDSLTSKLNSLSATDSSFEREFLEAHNSYRQLHGASPLTMSRDLCRTAQKWADHLLASKKMQHSQADHGENLYYAWSSAPKQIHGKEAVDNWYSEIKDYNFRKPGFQSGTGHFTQVVWRGSEELGVGLATDGNTVIVVGQYLPAGNITNPGYFEKNVLPAGSSVKAHADAGAASGGSDRQKITSGKPQGGQNEFRESAVDAMNRYRRQHGAKPLSLCPSLSKEAQDWAASLAASRTLRNHGKGHGESLWYQSGSSAATPDGSDVVKSWYDESSKYNFSSPGFQKGAGNFTQMVWKSSQKVGIGLATDGSGMFIGVAFFEPAGNISNPGYFRDNVSTKK</sequence>
<gene>
    <name evidence="3" type="ORF">ACEWY4_004472</name>
</gene>
<feature type="domain" description="SCP" evidence="2">
    <location>
        <begin position="1"/>
        <end position="89"/>
    </location>
</feature>
<dbReference type="PANTHER" id="PTHR10334">
    <property type="entry name" value="CYSTEINE-RICH SECRETORY PROTEIN-RELATED"/>
    <property type="match status" value="1"/>
</dbReference>
<proteinExistence type="predicted"/>
<feature type="compositionally biased region" description="Polar residues" evidence="1">
    <location>
        <begin position="307"/>
        <end position="327"/>
    </location>
</feature>
<dbReference type="AlphaFoldDB" id="A0ABD1KLQ6"/>
<evidence type="ECO:0000259" key="2">
    <source>
        <dbReference type="SMART" id="SM00198"/>
    </source>
</evidence>
<organism evidence="3 4">
    <name type="scientific">Coilia grayii</name>
    <name type="common">Gray's grenadier anchovy</name>
    <dbReference type="NCBI Taxonomy" id="363190"/>
    <lineage>
        <taxon>Eukaryota</taxon>
        <taxon>Metazoa</taxon>
        <taxon>Chordata</taxon>
        <taxon>Craniata</taxon>
        <taxon>Vertebrata</taxon>
        <taxon>Euteleostomi</taxon>
        <taxon>Actinopterygii</taxon>
        <taxon>Neopterygii</taxon>
        <taxon>Teleostei</taxon>
        <taxon>Clupei</taxon>
        <taxon>Clupeiformes</taxon>
        <taxon>Clupeoidei</taxon>
        <taxon>Engraulidae</taxon>
        <taxon>Coilinae</taxon>
        <taxon>Coilia</taxon>
    </lineage>
</organism>
<feature type="compositionally biased region" description="Polar residues" evidence="1">
    <location>
        <begin position="503"/>
        <end position="512"/>
    </location>
</feature>
<feature type="domain" description="SCP" evidence="2">
    <location>
        <begin position="140"/>
        <end position="272"/>
    </location>
</feature>
<dbReference type="FunFam" id="3.40.33.10:FF:000002">
    <property type="entry name" value="Golgi-associated plant pathogenesis-related protein 1"/>
    <property type="match status" value="3"/>
</dbReference>
<dbReference type="InterPro" id="IPR014044">
    <property type="entry name" value="CAP_dom"/>
</dbReference>
<protein>
    <recommendedName>
        <fullName evidence="2">SCP domain-containing protein</fullName>
    </recommendedName>
</protein>
<dbReference type="FunFam" id="3.40.33.10:FF:000016">
    <property type="entry name" value="Golgi-associated plant pathogenesis-related protein 1"/>
    <property type="match status" value="1"/>
</dbReference>
<dbReference type="Proteomes" id="UP001591681">
    <property type="component" value="Unassembled WGS sequence"/>
</dbReference>
<name>A0ABD1KLQ6_9TELE</name>
<dbReference type="Gene3D" id="3.40.33.10">
    <property type="entry name" value="CAP"/>
    <property type="match status" value="4"/>
</dbReference>
<feature type="domain" description="SCP" evidence="2">
    <location>
        <begin position="338"/>
        <end position="470"/>
    </location>
</feature>
<feature type="domain" description="SCP" evidence="2">
    <location>
        <begin position="514"/>
        <end position="647"/>
    </location>
</feature>
<evidence type="ECO:0000313" key="4">
    <source>
        <dbReference type="Proteomes" id="UP001591681"/>
    </source>
</evidence>
<dbReference type="CDD" id="cd05382">
    <property type="entry name" value="CAP_GAPR1-like"/>
    <property type="match status" value="4"/>
</dbReference>
<dbReference type="PRINTS" id="PR00837">
    <property type="entry name" value="V5TPXLIKE"/>
</dbReference>
<comment type="caution">
    <text evidence="3">The sequence shown here is derived from an EMBL/GenBank/DDBJ whole genome shotgun (WGS) entry which is preliminary data.</text>
</comment>
<feature type="region of interest" description="Disordered" evidence="1">
    <location>
        <begin position="489"/>
        <end position="514"/>
    </location>
</feature>
<dbReference type="SUPFAM" id="SSF55797">
    <property type="entry name" value="PR-1-like"/>
    <property type="match status" value="4"/>
</dbReference>
<dbReference type="PROSITE" id="PS01009">
    <property type="entry name" value="CRISP_1"/>
    <property type="match status" value="3"/>
</dbReference>
<dbReference type="InterPro" id="IPR018244">
    <property type="entry name" value="Allrgn_V5/Tpx1_CS"/>
</dbReference>
<dbReference type="EMBL" id="JBHFQA010000004">
    <property type="protein sequence ID" value="KAL2100078.1"/>
    <property type="molecule type" value="Genomic_DNA"/>
</dbReference>
<reference evidence="3 4" key="1">
    <citation type="submission" date="2024-09" db="EMBL/GenBank/DDBJ databases">
        <title>A chromosome-level genome assembly of Gray's grenadier anchovy, Coilia grayii.</title>
        <authorList>
            <person name="Fu Z."/>
        </authorList>
    </citation>
    <scope>NUCLEOTIDE SEQUENCE [LARGE SCALE GENOMIC DNA]</scope>
    <source>
        <strain evidence="3">G4</strain>
        <tissue evidence="3">Muscle</tissue>
    </source>
</reference>
<dbReference type="InterPro" id="IPR035940">
    <property type="entry name" value="CAP_sf"/>
</dbReference>
<accession>A0ABD1KLQ6</accession>